<feature type="non-terminal residue" evidence="2">
    <location>
        <position position="1"/>
    </location>
</feature>
<proteinExistence type="predicted"/>
<reference evidence="2" key="1">
    <citation type="submission" date="2018-05" db="EMBL/GenBank/DDBJ databases">
        <title>Draft genome of Mucuna pruriens seed.</title>
        <authorList>
            <person name="Nnadi N.E."/>
            <person name="Vos R."/>
            <person name="Hasami M.H."/>
            <person name="Devisetty U.K."/>
            <person name="Aguiy J.C."/>
        </authorList>
    </citation>
    <scope>NUCLEOTIDE SEQUENCE [LARGE SCALE GENOMIC DNA]</scope>
    <source>
        <strain evidence="2">JCA_2017</strain>
    </source>
</reference>
<dbReference type="AlphaFoldDB" id="A0A371F6D8"/>
<sequence>MSITKHQANSSNRDEEDTLQCLLQALASLQEKSEEQNVEGKEIWGRAIPKDMLNQFARRKFAHEKSGGKPTLYTPLKIKSAQILREVYHVHLLDMPQLTDKQIDPN</sequence>
<keyword evidence="1" id="KW-0175">Coiled coil</keyword>
<comment type="caution">
    <text evidence="2">The sequence shown here is derived from an EMBL/GenBank/DDBJ whole genome shotgun (WGS) entry which is preliminary data.</text>
</comment>
<evidence type="ECO:0000256" key="1">
    <source>
        <dbReference type="SAM" id="Coils"/>
    </source>
</evidence>
<dbReference type="Proteomes" id="UP000257109">
    <property type="component" value="Unassembled WGS sequence"/>
</dbReference>
<evidence type="ECO:0000313" key="2">
    <source>
        <dbReference type="EMBL" id="RDX73872.1"/>
    </source>
</evidence>
<feature type="coiled-coil region" evidence="1">
    <location>
        <begin position="12"/>
        <end position="39"/>
    </location>
</feature>
<gene>
    <name evidence="2" type="ORF">CR513_46455</name>
</gene>
<protein>
    <submittedName>
        <fullName evidence="2">Uncharacterized protein</fullName>
    </submittedName>
</protein>
<dbReference type="EMBL" id="QJKJ01010374">
    <property type="protein sequence ID" value="RDX73872.1"/>
    <property type="molecule type" value="Genomic_DNA"/>
</dbReference>
<name>A0A371F6D8_MUCPR</name>
<accession>A0A371F6D8</accession>
<organism evidence="2 3">
    <name type="scientific">Mucuna pruriens</name>
    <name type="common">Velvet bean</name>
    <name type="synonym">Dolichos pruriens</name>
    <dbReference type="NCBI Taxonomy" id="157652"/>
    <lineage>
        <taxon>Eukaryota</taxon>
        <taxon>Viridiplantae</taxon>
        <taxon>Streptophyta</taxon>
        <taxon>Embryophyta</taxon>
        <taxon>Tracheophyta</taxon>
        <taxon>Spermatophyta</taxon>
        <taxon>Magnoliopsida</taxon>
        <taxon>eudicotyledons</taxon>
        <taxon>Gunneridae</taxon>
        <taxon>Pentapetalae</taxon>
        <taxon>rosids</taxon>
        <taxon>fabids</taxon>
        <taxon>Fabales</taxon>
        <taxon>Fabaceae</taxon>
        <taxon>Papilionoideae</taxon>
        <taxon>50 kb inversion clade</taxon>
        <taxon>NPAAA clade</taxon>
        <taxon>indigoferoid/millettioid clade</taxon>
        <taxon>Phaseoleae</taxon>
        <taxon>Mucuna</taxon>
    </lineage>
</organism>
<dbReference type="OrthoDB" id="1752268at2759"/>
<keyword evidence="3" id="KW-1185">Reference proteome</keyword>
<evidence type="ECO:0000313" key="3">
    <source>
        <dbReference type="Proteomes" id="UP000257109"/>
    </source>
</evidence>